<dbReference type="AlphaFoldDB" id="D1B859"/>
<evidence type="ECO:0000256" key="4">
    <source>
        <dbReference type="ARBA" id="ARBA00022605"/>
    </source>
</evidence>
<dbReference type="EnsemblBacteria" id="ACZ18462">
    <property type="protein sequence ID" value="ACZ18462"/>
    <property type="gene ID" value="Taci_0223"/>
</dbReference>
<dbReference type="HAMAP" id="MF_01013">
    <property type="entry name" value="HisF"/>
    <property type="match status" value="1"/>
</dbReference>
<comment type="similarity">
    <text evidence="2 9 10">Belongs to the HisA/HisF family.</text>
</comment>
<dbReference type="SUPFAM" id="SSF51366">
    <property type="entry name" value="Ribulose-phoshate binding barrel"/>
    <property type="match status" value="1"/>
</dbReference>
<dbReference type="GO" id="GO:0005737">
    <property type="term" value="C:cytoplasm"/>
    <property type="evidence" value="ECO:0007669"/>
    <property type="project" value="UniProtKB-SubCell"/>
</dbReference>
<keyword evidence="12" id="KW-1185">Reference proteome</keyword>
<reference evidence="11 12" key="1">
    <citation type="journal article" date="2009" name="Stand. Genomic Sci.">
        <title>Complete genome sequence of Thermanaerovibrio acidaminovorans type strain (Su883).</title>
        <authorList>
            <person name="Chovatia M."/>
            <person name="Sikorski J."/>
            <person name="Schroder M."/>
            <person name="Lapidus A."/>
            <person name="Nolan M."/>
            <person name="Tice H."/>
            <person name="Glavina Del Rio T."/>
            <person name="Copeland A."/>
            <person name="Cheng J.F."/>
            <person name="Lucas S."/>
            <person name="Chen F."/>
            <person name="Bruce D."/>
            <person name="Goodwin L."/>
            <person name="Pitluck S."/>
            <person name="Ivanova N."/>
            <person name="Mavromatis K."/>
            <person name="Ovchinnikova G."/>
            <person name="Pati A."/>
            <person name="Chen A."/>
            <person name="Palaniappan K."/>
            <person name="Land M."/>
            <person name="Hauser L."/>
            <person name="Chang Y.J."/>
            <person name="Jeffries C.D."/>
            <person name="Chain P."/>
            <person name="Saunders E."/>
            <person name="Detter J.C."/>
            <person name="Brettin T."/>
            <person name="Rohde M."/>
            <person name="Goker M."/>
            <person name="Spring S."/>
            <person name="Bristow J."/>
            <person name="Markowitz V."/>
            <person name="Hugenholtz P."/>
            <person name="Kyrpides N.C."/>
            <person name="Klenk H.P."/>
            <person name="Eisen J.A."/>
        </authorList>
    </citation>
    <scope>NUCLEOTIDE SEQUENCE [LARGE SCALE GENOMIC DNA]</scope>
    <source>
        <strain evidence="12">ATCC 49978 / DSM 6589 / Su883</strain>
    </source>
</reference>
<protein>
    <recommendedName>
        <fullName evidence="9">Imidazole glycerol phosphate synthase subunit HisF</fullName>
        <ecNumber evidence="9">4.3.2.10</ecNumber>
    </recommendedName>
    <alternativeName>
        <fullName evidence="9">IGP synthase cyclase subunit</fullName>
    </alternativeName>
    <alternativeName>
        <fullName evidence="9">IGP synthase subunit HisF</fullName>
    </alternativeName>
    <alternativeName>
        <fullName evidence="9">ImGP synthase subunit HisF</fullName>
        <shortName evidence="9">IGPS subunit HisF</shortName>
    </alternativeName>
</protein>
<evidence type="ECO:0000256" key="10">
    <source>
        <dbReference type="RuleBase" id="RU003657"/>
    </source>
</evidence>
<evidence type="ECO:0000256" key="7">
    <source>
        <dbReference type="ARBA" id="ARBA00025475"/>
    </source>
</evidence>
<dbReference type="KEGG" id="tai:Taci_0223"/>
<dbReference type="Proteomes" id="UP000002030">
    <property type="component" value="Chromosome"/>
</dbReference>
<gene>
    <name evidence="9" type="primary">hisF</name>
    <name evidence="11" type="ordered locus">Taci_0223</name>
</gene>
<dbReference type="EMBL" id="CP001818">
    <property type="protein sequence ID" value="ACZ18462.1"/>
    <property type="molecule type" value="Genomic_DNA"/>
</dbReference>
<dbReference type="Pfam" id="PF00977">
    <property type="entry name" value="His_biosynth"/>
    <property type="match status" value="1"/>
</dbReference>
<feature type="active site" evidence="9">
    <location>
        <position position="11"/>
    </location>
</feature>
<dbReference type="Gene3D" id="3.20.20.70">
    <property type="entry name" value="Aldolase class I"/>
    <property type="match status" value="1"/>
</dbReference>
<dbReference type="UniPathway" id="UPA00031">
    <property type="reaction ID" value="UER00010"/>
</dbReference>
<keyword evidence="9" id="KW-0963">Cytoplasm</keyword>
<dbReference type="NCBIfam" id="TIGR00735">
    <property type="entry name" value="hisF"/>
    <property type="match status" value="1"/>
</dbReference>
<dbReference type="CDD" id="cd04731">
    <property type="entry name" value="HisF"/>
    <property type="match status" value="1"/>
</dbReference>
<dbReference type="EC" id="4.3.2.10" evidence="9"/>
<dbReference type="eggNOG" id="COG0107">
    <property type="taxonomic scope" value="Bacteria"/>
</dbReference>
<dbReference type="InterPro" id="IPR011060">
    <property type="entry name" value="RibuloseP-bd_barrel"/>
</dbReference>
<dbReference type="PATRIC" id="fig|525903.6.peg.227"/>
<dbReference type="GO" id="GO:0000105">
    <property type="term" value="P:L-histidine biosynthetic process"/>
    <property type="evidence" value="ECO:0007669"/>
    <property type="project" value="UniProtKB-UniRule"/>
</dbReference>
<dbReference type="InterPro" id="IPR006062">
    <property type="entry name" value="His_biosynth"/>
</dbReference>
<dbReference type="GO" id="GO:0000107">
    <property type="term" value="F:imidazoleglycerol-phosphate synthase activity"/>
    <property type="evidence" value="ECO:0007669"/>
    <property type="project" value="UniProtKB-UniRule"/>
</dbReference>
<dbReference type="OrthoDB" id="9781903at2"/>
<accession>D1B859</accession>
<dbReference type="PANTHER" id="PTHR21235">
    <property type="entry name" value="IMIDAZOLE GLYCEROL PHOSPHATE SYNTHASE SUBUNIT HISF/H IGP SYNTHASE SUBUNIT HISF/H"/>
    <property type="match status" value="1"/>
</dbReference>
<evidence type="ECO:0000256" key="2">
    <source>
        <dbReference type="ARBA" id="ARBA00009667"/>
    </source>
</evidence>
<keyword evidence="4 9" id="KW-0028">Amino-acid biosynthesis</keyword>
<comment type="function">
    <text evidence="7 9">IGPS catalyzes the conversion of PRFAR and glutamine to IGP, AICAR and glutamate. The HisF subunit catalyzes the cyclization activity that produces IGP and AICAR from PRFAR using the ammonia provided by the HisH subunit.</text>
</comment>
<dbReference type="InterPro" id="IPR013785">
    <property type="entry name" value="Aldolase_TIM"/>
</dbReference>
<evidence type="ECO:0000256" key="1">
    <source>
        <dbReference type="ARBA" id="ARBA00005091"/>
    </source>
</evidence>
<evidence type="ECO:0000313" key="12">
    <source>
        <dbReference type="Proteomes" id="UP000002030"/>
    </source>
</evidence>
<evidence type="ECO:0000256" key="9">
    <source>
        <dbReference type="HAMAP-Rule" id="MF_01013"/>
    </source>
</evidence>
<comment type="subunit">
    <text evidence="3 9">Heterodimer of HisH and HisF.</text>
</comment>
<name>D1B859_THEAS</name>
<organism evidence="11 12">
    <name type="scientific">Thermanaerovibrio acidaminovorans (strain ATCC 49978 / DSM 6589 / Su883)</name>
    <name type="common">Selenomonas acidaminovorans</name>
    <dbReference type="NCBI Taxonomy" id="525903"/>
    <lineage>
        <taxon>Bacteria</taxon>
        <taxon>Thermotogati</taxon>
        <taxon>Synergistota</taxon>
        <taxon>Synergistia</taxon>
        <taxon>Synergistales</taxon>
        <taxon>Synergistaceae</taxon>
        <taxon>Thermanaerovibrio</taxon>
    </lineage>
</organism>
<comment type="catalytic activity">
    <reaction evidence="8 9">
        <text>5-[(5-phospho-1-deoxy-D-ribulos-1-ylimino)methylamino]-1-(5-phospho-beta-D-ribosyl)imidazole-4-carboxamide + L-glutamine = D-erythro-1-(imidazol-4-yl)glycerol 3-phosphate + 5-amino-1-(5-phospho-beta-D-ribosyl)imidazole-4-carboxamide + L-glutamate + H(+)</text>
        <dbReference type="Rhea" id="RHEA:24793"/>
        <dbReference type="ChEBI" id="CHEBI:15378"/>
        <dbReference type="ChEBI" id="CHEBI:29985"/>
        <dbReference type="ChEBI" id="CHEBI:58278"/>
        <dbReference type="ChEBI" id="CHEBI:58359"/>
        <dbReference type="ChEBI" id="CHEBI:58475"/>
        <dbReference type="ChEBI" id="CHEBI:58525"/>
        <dbReference type="EC" id="4.3.2.10"/>
    </reaction>
</comment>
<evidence type="ECO:0000256" key="5">
    <source>
        <dbReference type="ARBA" id="ARBA00023102"/>
    </source>
</evidence>
<dbReference type="GO" id="GO:0016829">
    <property type="term" value="F:lyase activity"/>
    <property type="evidence" value="ECO:0007669"/>
    <property type="project" value="UniProtKB-KW"/>
</dbReference>
<evidence type="ECO:0000313" key="11">
    <source>
        <dbReference type="EMBL" id="ACZ18462.1"/>
    </source>
</evidence>
<keyword evidence="5 9" id="KW-0368">Histidine biosynthesis</keyword>
<dbReference type="HOGENOM" id="CLU_048577_4_0_0"/>
<feature type="active site" evidence="9">
    <location>
        <position position="130"/>
    </location>
</feature>
<evidence type="ECO:0000256" key="6">
    <source>
        <dbReference type="ARBA" id="ARBA00023239"/>
    </source>
</evidence>
<keyword evidence="6 9" id="KW-0456">Lyase</keyword>
<dbReference type="STRING" id="525903.Taci_0223"/>
<dbReference type="InterPro" id="IPR050064">
    <property type="entry name" value="IGPS_HisA/HisF"/>
</dbReference>
<comment type="subcellular location">
    <subcellularLocation>
        <location evidence="9">Cytoplasm</location>
    </subcellularLocation>
</comment>
<evidence type="ECO:0000256" key="8">
    <source>
        <dbReference type="ARBA" id="ARBA00047838"/>
    </source>
</evidence>
<dbReference type="InterPro" id="IPR004651">
    <property type="entry name" value="HisF"/>
</dbReference>
<sequence length="254" mass="26630">MTMIRIIPCLDVKGGRVVKGVNFQGLRDAGDPAELGERYCIEGADEVVFLDIAASGEGRGTMRGWTCRVAEVMTIPFTVGGGISSPEQAVELVRAGADKVSLNTAALRDPDLVRRCALALGSQAVVVAVDVKSSPLGFQVHACGGTEPTGISMVDWIRRVESLGAGEILLTSIDRDGTQEGFHLEALQAAREATDLPIIASGGAGRREHFLEAARAGADGLLAASVFHYGGIPIGDLKDFLSSHGIPVRRGVRA</sequence>
<evidence type="ECO:0000256" key="3">
    <source>
        <dbReference type="ARBA" id="ARBA00011152"/>
    </source>
</evidence>
<comment type="pathway">
    <text evidence="1 9">Amino-acid biosynthesis; L-histidine biosynthesis; L-histidine from 5-phospho-alpha-D-ribose 1-diphosphate: step 5/9.</text>
</comment>
<dbReference type="PANTHER" id="PTHR21235:SF2">
    <property type="entry name" value="IMIDAZOLE GLYCEROL PHOSPHATE SYNTHASE HISHF"/>
    <property type="match status" value="1"/>
</dbReference>
<proteinExistence type="inferred from homology"/>